<evidence type="ECO:0000313" key="1">
    <source>
        <dbReference type="EMBL" id="CAB5218527.1"/>
    </source>
</evidence>
<gene>
    <name evidence="1" type="ORF">UFOVP211_29</name>
</gene>
<sequence>MTKIILVNGVINVYENYDIITQKINFSGDFIELTEIDHSKDIIDEVLKSKGDRRILINVSQIQCIKS</sequence>
<name>A0A6J7WLA7_9CAUD</name>
<reference evidence="1" key="1">
    <citation type="submission" date="2020-05" db="EMBL/GenBank/DDBJ databases">
        <authorList>
            <person name="Chiriac C."/>
            <person name="Salcher M."/>
            <person name="Ghai R."/>
            <person name="Kavagutti S V."/>
        </authorList>
    </citation>
    <scope>NUCLEOTIDE SEQUENCE</scope>
</reference>
<protein>
    <submittedName>
        <fullName evidence="1">Uncharacterized protein</fullName>
    </submittedName>
</protein>
<organism evidence="1">
    <name type="scientific">uncultured Caudovirales phage</name>
    <dbReference type="NCBI Taxonomy" id="2100421"/>
    <lineage>
        <taxon>Viruses</taxon>
        <taxon>Duplodnaviria</taxon>
        <taxon>Heunggongvirae</taxon>
        <taxon>Uroviricota</taxon>
        <taxon>Caudoviricetes</taxon>
        <taxon>Peduoviridae</taxon>
        <taxon>Maltschvirus</taxon>
        <taxon>Maltschvirus maltsch</taxon>
    </lineage>
</organism>
<accession>A0A6J7WLA7</accession>
<proteinExistence type="predicted"/>
<dbReference type="EMBL" id="LR798262">
    <property type="protein sequence ID" value="CAB5218527.1"/>
    <property type="molecule type" value="Genomic_DNA"/>
</dbReference>